<feature type="transmembrane region" description="Helical" evidence="4">
    <location>
        <begin position="102"/>
        <end position="121"/>
    </location>
</feature>
<dbReference type="GO" id="GO:0030313">
    <property type="term" value="C:cell envelope"/>
    <property type="evidence" value="ECO:0007669"/>
    <property type="project" value="UniProtKB-SubCell"/>
</dbReference>
<protein>
    <submittedName>
        <fullName evidence="5">C-type cytochrome biogenesis protein CcmI</fullName>
    </submittedName>
</protein>
<name>A0A6N6VPX2_9HYPH</name>
<dbReference type="GO" id="GO:0017004">
    <property type="term" value="P:cytochrome complex assembly"/>
    <property type="evidence" value="ECO:0007669"/>
    <property type="project" value="UniProtKB-KW"/>
</dbReference>
<keyword evidence="2" id="KW-0201">Cytochrome c-type biogenesis</keyword>
<evidence type="ECO:0000256" key="4">
    <source>
        <dbReference type="SAM" id="Phobius"/>
    </source>
</evidence>
<dbReference type="SMART" id="SM00028">
    <property type="entry name" value="TPR"/>
    <property type="match status" value="4"/>
</dbReference>
<comment type="caution">
    <text evidence="5">The sequence shown here is derived from an EMBL/GenBank/DDBJ whole genome shotgun (WGS) entry which is preliminary data.</text>
</comment>
<dbReference type="EMBL" id="WESC01000003">
    <property type="protein sequence ID" value="KAB7741574.1"/>
    <property type="molecule type" value="Genomic_DNA"/>
</dbReference>
<dbReference type="NCBIfam" id="TIGR03142">
    <property type="entry name" value="cytochro_ccmI"/>
    <property type="match status" value="1"/>
</dbReference>
<dbReference type="InterPro" id="IPR011990">
    <property type="entry name" value="TPR-like_helical_dom_sf"/>
</dbReference>
<accession>A0A6N6VPX2</accession>
<keyword evidence="4" id="KW-0812">Transmembrane</keyword>
<dbReference type="PANTHER" id="PTHR47870">
    <property type="entry name" value="CYTOCHROME C-TYPE BIOGENESIS PROTEIN CCMH"/>
    <property type="match status" value="1"/>
</dbReference>
<feature type="region of interest" description="Disordered" evidence="3">
    <location>
        <begin position="285"/>
        <end position="308"/>
    </location>
</feature>
<evidence type="ECO:0000313" key="5">
    <source>
        <dbReference type="EMBL" id="KAB7741574.1"/>
    </source>
</evidence>
<dbReference type="SUPFAM" id="SSF48452">
    <property type="entry name" value="TPR-like"/>
    <property type="match status" value="1"/>
</dbReference>
<dbReference type="InterPro" id="IPR019734">
    <property type="entry name" value="TPR_rpt"/>
</dbReference>
<organism evidence="5 6">
    <name type="scientific">Parvibaculum sedimenti</name>
    <dbReference type="NCBI Taxonomy" id="2608632"/>
    <lineage>
        <taxon>Bacteria</taxon>
        <taxon>Pseudomonadati</taxon>
        <taxon>Pseudomonadota</taxon>
        <taxon>Alphaproteobacteria</taxon>
        <taxon>Hyphomicrobiales</taxon>
        <taxon>Parvibaculaceae</taxon>
        <taxon>Parvibaculum</taxon>
    </lineage>
</organism>
<dbReference type="InterPro" id="IPR051263">
    <property type="entry name" value="C-type_cytochrome_biogenesis"/>
</dbReference>
<dbReference type="InterPro" id="IPR017560">
    <property type="entry name" value="Cyt_c_biogenesis_CcmI"/>
</dbReference>
<evidence type="ECO:0000256" key="1">
    <source>
        <dbReference type="ARBA" id="ARBA00004196"/>
    </source>
</evidence>
<feature type="transmembrane region" description="Helical" evidence="4">
    <location>
        <begin position="6"/>
        <end position="26"/>
    </location>
</feature>
<keyword evidence="6" id="KW-1185">Reference proteome</keyword>
<dbReference type="Gene3D" id="1.25.40.10">
    <property type="entry name" value="Tetratricopeptide repeat domain"/>
    <property type="match status" value="2"/>
</dbReference>
<gene>
    <name evidence="5" type="primary">ccmI</name>
    <name evidence="5" type="ORF">F2P47_03990</name>
</gene>
<reference evidence="5 6" key="1">
    <citation type="submission" date="2019-09" db="EMBL/GenBank/DDBJ databases">
        <title>Parvibaculum sedimenti sp. nov., isolated from sediment.</title>
        <authorList>
            <person name="Wang Y."/>
        </authorList>
    </citation>
    <scope>NUCLEOTIDE SEQUENCE [LARGE SCALE GENOMIC DNA]</scope>
    <source>
        <strain evidence="5 6">HXT-9</strain>
    </source>
</reference>
<dbReference type="Proteomes" id="UP000468901">
    <property type="component" value="Unassembled WGS sequence"/>
</dbReference>
<dbReference type="PANTHER" id="PTHR47870:SF4">
    <property type="entry name" value="CYTOCHROME C-TYPE BIOGENESIS PROTEIN CYCH"/>
    <property type="match status" value="1"/>
</dbReference>
<evidence type="ECO:0000313" key="6">
    <source>
        <dbReference type="Proteomes" id="UP000468901"/>
    </source>
</evidence>
<dbReference type="AlphaFoldDB" id="A0A6N6VPX2"/>
<proteinExistence type="predicted"/>
<dbReference type="Pfam" id="PF13432">
    <property type="entry name" value="TPR_16"/>
    <property type="match status" value="1"/>
</dbReference>
<evidence type="ECO:0000256" key="3">
    <source>
        <dbReference type="SAM" id="MobiDB-lite"/>
    </source>
</evidence>
<comment type="subcellular location">
    <subcellularLocation>
        <location evidence="1">Cell envelope</location>
    </subcellularLocation>
</comment>
<dbReference type="GO" id="GO:0005886">
    <property type="term" value="C:plasma membrane"/>
    <property type="evidence" value="ECO:0007669"/>
    <property type="project" value="TreeGrafter"/>
</dbReference>
<keyword evidence="4" id="KW-0472">Membrane</keyword>
<evidence type="ECO:0000256" key="2">
    <source>
        <dbReference type="ARBA" id="ARBA00022748"/>
    </source>
</evidence>
<sequence length="383" mass="41092">MSQTLSDLPLWFLFAVLTAGVILAVLRPLRRKRVAGGDDREVTLYRDQLAEVERDVERGVIEPAEAEAAKVEVSRRLLAAAEALEKERAEAGGRKGLSGRGVALAISIAVPVFSMALYLALGSPGLPDQPFNARMAAPVEQLPIDALVLRVEEHLKADPKDLRGWEVLAPAYIRQRRYDDAANAWSQAIALGGESAARLAARGEARVFAAGGLAPEAREDFRKAAALDPHEPRAQYYLGVAEVEDGKKDAAIARWKALLASAPGNASWRPSLEAELARLENPNAPRANATMSNAPGPNAAQLGAAANMSPEDRQKMIEGMVGGLAARLEKSPDDIEGWLRLIRAYGVLGKKPEAQAALAQARRTFTSDKAALARLDEAEKALP</sequence>
<dbReference type="RefSeq" id="WP_152214877.1">
    <property type="nucleotide sequence ID" value="NZ_WESC01000003.1"/>
</dbReference>
<keyword evidence="4" id="KW-1133">Transmembrane helix</keyword>